<feature type="region of interest" description="Disordered" evidence="1">
    <location>
        <begin position="400"/>
        <end position="422"/>
    </location>
</feature>
<gene>
    <name evidence="2" type="primary">101745232</name>
</gene>
<name>A0A8R1WH77_BOMMO</name>
<reference evidence="2" key="2">
    <citation type="submission" date="2022-06" db="UniProtKB">
        <authorList>
            <consortium name="EnsemblMetazoa"/>
        </authorList>
    </citation>
    <scope>IDENTIFICATION</scope>
    <source>
        <strain evidence="2">p50T (Dazao)</strain>
    </source>
</reference>
<accession>A0A8R1WH77</accession>
<feature type="region of interest" description="Disordered" evidence="1">
    <location>
        <begin position="451"/>
        <end position="480"/>
    </location>
</feature>
<keyword evidence="3" id="KW-1185">Reference proteome</keyword>
<evidence type="ECO:0000313" key="2">
    <source>
        <dbReference type="EnsemblMetazoa" id="XP_004926630.1"/>
    </source>
</evidence>
<feature type="region of interest" description="Disordered" evidence="1">
    <location>
        <begin position="22"/>
        <end position="46"/>
    </location>
</feature>
<feature type="compositionally biased region" description="Basic and acidic residues" evidence="1">
    <location>
        <begin position="270"/>
        <end position="284"/>
    </location>
</feature>
<feature type="compositionally biased region" description="Polar residues" evidence="1">
    <location>
        <begin position="23"/>
        <end position="35"/>
    </location>
</feature>
<reference evidence="3" key="1">
    <citation type="journal article" date="2008" name="Insect Biochem. Mol. Biol.">
        <title>The genome of a lepidopteran model insect, the silkworm Bombyx mori.</title>
        <authorList>
            <consortium name="International Silkworm Genome Consortium"/>
        </authorList>
    </citation>
    <scope>NUCLEOTIDE SEQUENCE [LARGE SCALE GENOMIC DNA]</scope>
    <source>
        <strain evidence="3">p50T</strain>
    </source>
</reference>
<evidence type="ECO:0000313" key="3">
    <source>
        <dbReference type="Proteomes" id="UP000005204"/>
    </source>
</evidence>
<dbReference type="OrthoDB" id="7338248at2759"/>
<dbReference type="Proteomes" id="UP000005204">
    <property type="component" value="Unassembled WGS sequence"/>
</dbReference>
<sequence>MPTKNLSFEDCDTTSIYKAVEKGTQTSSTGLSRSSTHMDPDKDKDKDSTTVFEICHVEQDPYCPKSITIVKETVSQEVHKHENCESDKEVSAHRYVYKKEVIEPYLEPDPSLDCKTKDELVAAALHSAVKDFPDYKHCLQMEDKGSKHSCPDKNSPGKVNAVTSIDPSAIIISMIETGKNKDKSSHSLQEKCSRCTPEPPCANAAPVKEHCPRSSSDLAPGQNNITKSCADLYKSAENITKLVKSSVTRLLGTKECPKQSSECKQQPAPHDARDDSCSHHHECDDGSVDAEPGRGARLKAAVGDFVSKVYQTTHDAVTVITTESAKQIEKFRKSKSDDCTIIKESKPAETSSGFKFFKKAETEGKKCSESGPESGPEGGEVCAKLVDKVGSSVSMMSSLLRGRSSPHDVPTPPRDVSHELRPDVMPASGSVFATIKSTLFSMFYDIVSSNGPPSRGSLSSTSLETSDTEDDAGFMNRFID</sequence>
<dbReference type="KEGG" id="bmor:101745232"/>
<dbReference type="EnsemblMetazoa" id="XM_004926573.3">
    <property type="protein sequence ID" value="XP_004926630.1"/>
    <property type="gene ID" value="LOC101745232"/>
</dbReference>
<dbReference type="OMA" id="HEPGANS"/>
<protein>
    <submittedName>
        <fullName evidence="2">Uncharacterized protein</fullName>
    </submittedName>
</protein>
<organism evidence="2 3">
    <name type="scientific">Bombyx mori</name>
    <name type="common">Silk moth</name>
    <dbReference type="NCBI Taxonomy" id="7091"/>
    <lineage>
        <taxon>Eukaryota</taxon>
        <taxon>Metazoa</taxon>
        <taxon>Ecdysozoa</taxon>
        <taxon>Arthropoda</taxon>
        <taxon>Hexapoda</taxon>
        <taxon>Insecta</taxon>
        <taxon>Pterygota</taxon>
        <taxon>Neoptera</taxon>
        <taxon>Endopterygota</taxon>
        <taxon>Lepidoptera</taxon>
        <taxon>Glossata</taxon>
        <taxon>Ditrysia</taxon>
        <taxon>Bombycoidea</taxon>
        <taxon>Bombycidae</taxon>
        <taxon>Bombycinae</taxon>
        <taxon>Bombyx</taxon>
    </lineage>
</organism>
<proteinExistence type="predicted"/>
<feature type="compositionally biased region" description="Basic and acidic residues" evidence="1">
    <location>
        <begin position="36"/>
        <end position="46"/>
    </location>
</feature>
<dbReference type="AlphaFoldDB" id="A0A8R1WH77"/>
<feature type="region of interest" description="Disordered" evidence="1">
    <location>
        <begin position="258"/>
        <end position="293"/>
    </location>
</feature>
<evidence type="ECO:0000256" key="1">
    <source>
        <dbReference type="SAM" id="MobiDB-lite"/>
    </source>
</evidence>